<dbReference type="GO" id="GO:0008113">
    <property type="term" value="F:peptide-methionine (S)-S-oxide reductase activity"/>
    <property type="evidence" value="ECO:0007669"/>
    <property type="project" value="UniProtKB-UniRule"/>
</dbReference>
<evidence type="ECO:0000256" key="2">
    <source>
        <dbReference type="ARBA" id="ARBA00023002"/>
    </source>
</evidence>
<dbReference type="NCBIfam" id="TIGR00401">
    <property type="entry name" value="msrA"/>
    <property type="match status" value="1"/>
</dbReference>
<evidence type="ECO:0000256" key="1">
    <source>
        <dbReference type="ARBA" id="ARBA00005591"/>
    </source>
</evidence>
<comment type="caution">
    <text evidence="5">Lacks conserved residue(s) required for the propagation of feature annotation.</text>
</comment>
<dbReference type="STRING" id="442899.SAMN05720591_10461"/>
<evidence type="ECO:0000259" key="6">
    <source>
        <dbReference type="Pfam" id="PF01625"/>
    </source>
</evidence>
<evidence type="ECO:0000313" key="7">
    <source>
        <dbReference type="EMBL" id="GEN56245.1"/>
    </source>
</evidence>
<evidence type="ECO:0000313" key="8">
    <source>
        <dbReference type="Proteomes" id="UP000321400"/>
    </source>
</evidence>
<dbReference type="InterPro" id="IPR002569">
    <property type="entry name" value="Met_Sox_Rdtase_MsrA_dom"/>
</dbReference>
<dbReference type="AlphaFoldDB" id="A0A511WZX7"/>
<dbReference type="HAMAP" id="MF_01401">
    <property type="entry name" value="MsrA"/>
    <property type="match status" value="1"/>
</dbReference>
<feature type="domain" description="Peptide methionine sulphoxide reductase MsrA" evidence="6">
    <location>
        <begin position="2"/>
        <end position="141"/>
    </location>
</feature>
<comment type="catalytic activity">
    <reaction evidence="3 5">
        <text>L-methionyl-[protein] + [thioredoxin]-disulfide + H2O = L-methionyl-(S)-S-oxide-[protein] + [thioredoxin]-dithiol</text>
        <dbReference type="Rhea" id="RHEA:14217"/>
        <dbReference type="Rhea" id="RHEA-COMP:10698"/>
        <dbReference type="Rhea" id="RHEA-COMP:10700"/>
        <dbReference type="Rhea" id="RHEA-COMP:12313"/>
        <dbReference type="Rhea" id="RHEA-COMP:12315"/>
        <dbReference type="ChEBI" id="CHEBI:15377"/>
        <dbReference type="ChEBI" id="CHEBI:16044"/>
        <dbReference type="ChEBI" id="CHEBI:29950"/>
        <dbReference type="ChEBI" id="CHEBI:44120"/>
        <dbReference type="ChEBI" id="CHEBI:50058"/>
        <dbReference type="EC" id="1.8.4.11"/>
    </reaction>
</comment>
<proteinExistence type="inferred from homology"/>
<protein>
    <recommendedName>
        <fullName evidence="5">Peptide methionine sulfoxide reductase MsrA</fullName>
        <shortName evidence="5">Protein-methionine-S-oxide reductase</shortName>
        <ecNumber evidence="5">1.8.4.11</ecNumber>
    </recommendedName>
    <alternativeName>
        <fullName evidence="5">Peptide-methionine (S)-S-oxide reductase</fullName>
        <shortName evidence="5">Peptide Met(O) reductase</shortName>
    </alternativeName>
</protein>
<dbReference type="EMBL" id="BJYE01000006">
    <property type="protein sequence ID" value="GEN56245.1"/>
    <property type="molecule type" value="Genomic_DNA"/>
</dbReference>
<dbReference type="Gene3D" id="3.30.1060.10">
    <property type="entry name" value="Peptide methionine sulphoxide reductase MsrA"/>
    <property type="match status" value="1"/>
</dbReference>
<dbReference type="PANTHER" id="PTHR43774:SF1">
    <property type="entry name" value="PEPTIDE METHIONINE SULFOXIDE REDUCTASE MSRA 2"/>
    <property type="match status" value="1"/>
</dbReference>
<accession>A0A511WZX7</accession>
<evidence type="ECO:0000256" key="5">
    <source>
        <dbReference type="HAMAP-Rule" id="MF_01401"/>
    </source>
</evidence>
<comment type="similarity">
    <text evidence="1 5">Belongs to the MsrA Met sulfoxide reductase family.</text>
</comment>
<evidence type="ECO:0000256" key="4">
    <source>
        <dbReference type="ARBA" id="ARBA00048782"/>
    </source>
</evidence>
<comment type="catalytic activity">
    <reaction evidence="4 5">
        <text>[thioredoxin]-disulfide + L-methionine + H2O = L-methionine (S)-S-oxide + [thioredoxin]-dithiol</text>
        <dbReference type="Rhea" id="RHEA:19993"/>
        <dbReference type="Rhea" id="RHEA-COMP:10698"/>
        <dbReference type="Rhea" id="RHEA-COMP:10700"/>
        <dbReference type="ChEBI" id="CHEBI:15377"/>
        <dbReference type="ChEBI" id="CHEBI:29950"/>
        <dbReference type="ChEBI" id="CHEBI:50058"/>
        <dbReference type="ChEBI" id="CHEBI:57844"/>
        <dbReference type="ChEBI" id="CHEBI:58772"/>
        <dbReference type="EC" id="1.8.4.11"/>
    </reaction>
</comment>
<dbReference type="Proteomes" id="UP000321400">
    <property type="component" value="Unassembled WGS sequence"/>
</dbReference>
<keyword evidence="8" id="KW-1185">Reference proteome</keyword>
<evidence type="ECO:0000256" key="3">
    <source>
        <dbReference type="ARBA" id="ARBA00047806"/>
    </source>
</evidence>
<sequence length="159" mass="18536">MVKPFDTWDGVYQVVSGYTGGHMDNPSYEAVKSGESGHYEAVQISYDPKKIDYQTILDLYWPQIDPTDAGGQFHDRGPQYRTAVFYHDDEQKKQAEEAKAKLINSQLFKSPIVTDILPASRFYPAEDYHQNYYQTHAEDYQKDREKSGRDVFIQTHWKK</sequence>
<dbReference type="InterPro" id="IPR036509">
    <property type="entry name" value="Met_Sox_Rdtase_MsrA_sf"/>
</dbReference>
<dbReference type="Pfam" id="PF01625">
    <property type="entry name" value="PMSR"/>
    <property type="match status" value="1"/>
</dbReference>
<name>A0A511WZX7_9BACI</name>
<gene>
    <name evidence="5 7" type="primary">msrA</name>
    <name evidence="7" type="ORF">HAL01_07090</name>
</gene>
<comment type="caution">
    <text evidence="7">The sequence shown here is derived from an EMBL/GenBank/DDBJ whole genome shotgun (WGS) entry which is preliminary data.</text>
</comment>
<dbReference type="PANTHER" id="PTHR43774">
    <property type="entry name" value="PEPTIDE METHIONINE SULFOXIDE REDUCTASE"/>
    <property type="match status" value="1"/>
</dbReference>
<reference evidence="7 8" key="1">
    <citation type="submission" date="2019-07" db="EMBL/GenBank/DDBJ databases">
        <title>Whole genome shotgun sequence of Halolactibacillus alkaliphilus NBRC 103919.</title>
        <authorList>
            <person name="Hosoyama A."/>
            <person name="Uohara A."/>
            <person name="Ohji S."/>
            <person name="Ichikawa N."/>
        </authorList>
    </citation>
    <scope>NUCLEOTIDE SEQUENCE [LARGE SCALE GENOMIC DNA]</scope>
    <source>
        <strain evidence="7 8">NBRC 103919</strain>
    </source>
</reference>
<dbReference type="GO" id="GO:0033744">
    <property type="term" value="F:L-methionine:thioredoxin-disulfide S-oxidoreductase activity"/>
    <property type="evidence" value="ECO:0007669"/>
    <property type="project" value="RHEA"/>
</dbReference>
<comment type="function">
    <text evidence="5">Has an important function as a repair enzyme for proteins that have been inactivated by oxidation. Catalyzes the reversible oxidation-reduction of methionine sulfoxide in proteins to methionine.</text>
</comment>
<keyword evidence="2 5" id="KW-0560">Oxidoreductase</keyword>
<dbReference type="SUPFAM" id="SSF55068">
    <property type="entry name" value="Peptide methionine sulfoxide reductase"/>
    <property type="match status" value="1"/>
</dbReference>
<organism evidence="7 8">
    <name type="scientific">Halolactibacillus alkaliphilus</name>
    <dbReference type="NCBI Taxonomy" id="442899"/>
    <lineage>
        <taxon>Bacteria</taxon>
        <taxon>Bacillati</taxon>
        <taxon>Bacillota</taxon>
        <taxon>Bacilli</taxon>
        <taxon>Bacillales</taxon>
        <taxon>Bacillaceae</taxon>
        <taxon>Halolactibacillus</taxon>
    </lineage>
</organism>
<dbReference type="EC" id="1.8.4.11" evidence="5"/>